<feature type="domain" description="GIY-YIG" evidence="2">
    <location>
        <begin position="1"/>
        <end position="71"/>
    </location>
</feature>
<keyword evidence="4" id="KW-1185">Reference proteome</keyword>
<dbReference type="InterPro" id="IPR000305">
    <property type="entry name" value="GIY-YIG_endonuc"/>
</dbReference>
<sequence>MSNRYNKVLYVGITSNLMKRVWEHKNKVVDGFTKRYNLNKLVYYEIYDDIETAINREKQIKSWPRKKKIELIHSLNPHWDDLYEKLSN</sequence>
<evidence type="ECO:0000259" key="2">
    <source>
        <dbReference type="PROSITE" id="PS50164"/>
    </source>
</evidence>
<dbReference type="EMBL" id="CP065383">
    <property type="protein sequence ID" value="QPM69462.1"/>
    <property type="molecule type" value="Genomic_DNA"/>
</dbReference>
<dbReference type="SUPFAM" id="SSF82771">
    <property type="entry name" value="GIY-YIG endonuclease"/>
    <property type="match status" value="1"/>
</dbReference>
<reference evidence="3 4" key="1">
    <citation type="journal article" date="2021" name="Nat. Commun.">
        <title>Isolation of a member of the candidate phylum Atribacteria reveals a unique cell membrane structure.</title>
        <authorList>
            <person name="Taiki K."/>
            <person name="Nobu M.K."/>
            <person name="Kusada H."/>
            <person name="Meng X.-Y."/>
            <person name="Hosoki N."/>
            <person name="Uematsu K."/>
            <person name="Yoshioka H."/>
            <person name="Kamagata Y."/>
            <person name="Tamaki H."/>
        </authorList>
    </citation>
    <scope>NUCLEOTIDE SEQUENCE [LARGE SCALE GENOMIC DNA]</scope>
    <source>
        <strain evidence="3 4">RT761</strain>
    </source>
</reference>
<dbReference type="InterPro" id="IPR050190">
    <property type="entry name" value="UPF0213_domain"/>
</dbReference>
<dbReference type="Pfam" id="PF01541">
    <property type="entry name" value="GIY-YIG"/>
    <property type="match status" value="1"/>
</dbReference>
<evidence type="ECO:0000313" key="3">
    <source>
        <dbReference type="EMBL" id="QPM69462.1"/>
    </source>
</evidence>
<organism evidence="3 4">
    <name type="scientific">Atribacter laminatus</name>
    <dbReference type="NCBI Taxonomy" id="2847778"/>
    <lineage>
        <taxon>Bacteria</taxon>
        <taxon>Pseudomonadati</taxon>
        <taxon>Atribacterota</taxon>
        <taxon>Atribacteria</taxon>
        <taxon>Atribacterales</taxon>
        <taxon>Atribacteraceae</taxon>
        <taxon>Atribacter</taxon>
    </lineage>
</organism>
<dbReference type="PANTHER" id="PTHR34477">
    <property type="entry name" value="UPF0213 PROTEIN YHBQ"/>
    <property type="match status" value="1"/>
</dbReference>
<name>A0A7T1AP18_ATRLM</name>
<dbReference type="CDD" id="cd10448">
    <property type="entry name" value="GIY-YIG_unchar_3"/>
    <property type="match status" value="1"/>
</dbReference>
<accession>A0A7T1AP18</accession>
<dbReference type="AlphaFoldDB" id="A0A7T1AP18"/>
<dbReference type="InterPro" id="IPR035901">
    <property type="entry name" value="GIY-YIG_endonuc_sf"/>
</dbReference>
<proteinExistence type="inferred from homology"/>
<dbReference type="PROSITE" id="PS50164">
    <property type="entry name" value="GIY_YIG"/>
    <property type="match status" value="1"/>
</dbReference>
<dbReference type="Proteomes" id="UP000594463">
    <property type="component" value="Chromosome"/>
</dbReference>
<comment type="similarity">
    <text evidence="1">Belongs to the UPF0213 family.</text>
</comment>
<evidence type="ECO:0000256" key="1">
    <source>
        <dbReference type="ARBA" id="ARBA00007435"/>
    </source>
</evidence>
<protein>
    <recommendedName>
        <fullName evidence="2">GIY-YIG domain-containing protein</fullName>
    </recommendedName>
</protein>
<dbReference type="KEGG" id="alam:RT761_02695"/>
<evidence type="ECO:0000313" key="4">
    <source>
        <dbReference type="Proteomes" id="UP000594463"/>
    </source>
</evidence>
<dbReference type="Gene3D" id="3.40.1440.10">
    <property type="entry name" value="GIY-YIG endonuclease"/>
    <property type="match status" value="1"/>
</dbReference>
<gene>
    <name evidence="3" type="ORF">RT761_02695</name>
</gene>
<dbReference type="PANTHER" id="PTHR34477:SF5">
    <property type="entry name" value="BSL5627 PROTEIN"/>
    <property type="match status" value="1"/>
</dbReference>